<keyword evidence="1" id="KW-0812">Transmembrane</keyword>
<dbReference type="EMBL" id="AP019860">
    <property type="protein sequence ID" value="BBM83303.1"/>
    <property type="molecule type" value="Genomic_DNA"/>
</dbReference>
<dbReference type="Pfam" id="PF04134">
    <property type="entry name" value="DCC1-like"/>
    <property type="match status" value="1"/>
</dbReference>
<gene>
    <name evidence="2" type="ORF">UABAM_01654</name>
</gene>
<dbReference type="Proteomes" id="UP000326354">
    <property type="component" value="Chromosome"/>
</dbReference>
<evidence type="ECO:0000313" key="2">
    <source>
        <dbReference type="EMBL" id="BBM83303.1"/>
    </source>
</evidence>
<evidence type="ECO:0000256" key="1">
    <source>
        <dbReference type="SAM" id="Phobius"/>
    </source>
</evidence>
<keyword evidence="3" id="KW-1185">Reference proteome</keyword>
<keyword evidence="1" id="KW-0472">Membrane</keyword>
<dbReference type="GO" id="GO:0015035">
    <property type="term" value="F:protein-disulfide reductase activity"/>
    <property type="evidence" value="ECO:0007669"/>
    <property type="project" value="InterPro"/>
</dbReference>
<dbReference type="PANTHER" id="PTHR34290:SF2">
    <property type="entry name" value="OS04G0668800 PROTEIN"/>
    <property type="match status" value="1"/>
</dbReference>
<protein>
    <submittedName>
        <fullName evidence="2">Thiol-disulfide oxidoreductase</fullName>
    </submittedName>
</protein>
<dbReference type="OrthoDB" id="1260738at2"/>
<evidence type="ECO:0000313" key="3">
    <source>
        <dbReference type="Proteomes" id="UP000326354"/>
    </source>
</evidence>
<dbReference type="InterPro" id="IPR044691">
    <property type="entry name" value="DCC1_Trx"/>
</dbReference>
<sequence>MSTSEKMQVFYDGECCVCSAEISHYKKKDAKNSIDFVDICDSEFRAENYGVEDCDIHVNLHVKSGDGKMHRGIDAFIAIWENTPGFEKFARVMRYRIIYFFARCGYAVFVYIRPLLPRKSWRITKFFQRVIHAKWNFILRLVGKTPN</sequence>
<name>A0A5S9IK31_UABAM</name>
<feature type="transmembrane region" description="Helical" evidence="1">
    <location>
        <begin position="97"/>
        <end position="116"/>
    </location>
</feature>
<dbReference type="PANTHER" id="PTHR34290">
    <property type="entry name" value="SI:CH73-390P7.2"/>
    <property type="match status" value="1"/>
</dbReference>
<dbReference type="AlphaFoldDB" id="A0A5S9IK31"/>
<proteinExistence type="predicted"/>
<dbReference type="RefSeq" id="WP_151967509.1">
    <property type="nucleotide sequence ID" value="NZ_AP019860.1"/>
</dbReference>
<keyword evidence="1" id="KW-1133">Transmembrane helix</keyword>
<dbReference type="KEGG" id="uam:UABAM_01654"/>
<reference evidence="2 3" key="1">
    <citation type="submission" date="2019-08" db="EMBL/GenBank/DDBJ databases">
        <title>Complete genome sequence of Candidatus Uab amorphum.</title>
        <authorList>
            <person name="Shiratori T."/>
            <person name="Suzuki S."/>
            <person name="Kakizawa Y."/>
            <person name="Ishida K."/>
        </authorList>
    </citation>
    <scope>NUCLEOTIDE SEQUENCE [LARGE SCALE GENOMIC DNA]</scope>
    <source>
        <strain evidence="2 3">SRT547</strain>
    </source>
</reference>
<accession>A0A5S9IK31</accession>
<organism evidence="2 3">
    <name type="scientific">Uabimicrobium amorphum</name>
    <dbReference type="NCBI Taxonomy" id="2596890"/>
    <lineage>
        <taxon>Bacteria</taxon>
        <taxon>Pseudomonadati</taxon>
        <taxon>Planctomycetota</taxon>
        <taxon>Candidatus Uabimicrobiia</taxon>
        <taxon>Candidatus Uabimicrobiales</taxon>
        <taxon>Candidatus Uabimicrobiaceae</taxon>
        <taxon>Candidatus Uabimicrobium</taxon>
    </lineage>
</organism>
<dbReference type="InterPro" id="IPR007263">
    <property type="entry name" value="DCC1-like"/>
</dbReference>